<dbReference type="EMBL" id="BSCH01000011">
    <property type="protein sequence ID" value="GLG90418.1"/>
    <property type="molecule type" value="Genomic_DNA"/>
</dbReference>
<organism evidence="1 2">
    <name type="scientific">Sellimonas catena</name>
    <dbReference type="NCBI Taxonomy" id="2994035"/>
    <lineage>
        <taxon>Bacteria</taxon>
        <taxon>Bacillati</taxon>
        <taxon>Bacillota</taxon>
        <taxon>Clostridia</taxon>
        <taxon>Lachnospirales</taxon>
        <taxon>Lachnospiraceae</taxon>
        <taxon>Sellimonas</taxon>
    </lineage>
</organism>
<reference evidence="1" key="2">
    <citation type="submission" date="2022-11" db="EMBL/GenBank/DDBJ databases">
        <title>Draft genome sequence of Sellimonas catena strain 18CBH55.</title>
        <authorList>
            <person name="Atsushi H."/>
            <person name="Moriya O."/>
            <person name="Mitsuo S."/>
        </authorList>
    </citation>
    <scope>NUCLEOTIDE SEQUENCE</scope>
    <source>
        <strain evidence="1">18CBH55</strain>
    </source>
</reference>
<evidence type="ECO:0000313" key="2">
    <source>
        <dbReference type="Proteomes" id="UP001145094"/>
    </source>
</evidence>
<dbReference type="Proteomes" id="UP001145094">
    <property type="component" value="Unassembled WGS sequence"/>
</dbReference>
<reference evidence="1" key="1">
    <citation type="submission" date="2022-11" db="EMBL/GenBank/DDBJ databases">
        <title>Draft genome sequence of Sellimonas catena strain 18CBH55.</title>
        <authorList>
            <person name="Hisatomi A."/>
            <person name="Ohkuma M."/>
            <person name="Sakamoto M."/>
        </authorList>
    </citation>
    <scope>NUCLEOTIDE SEQUENCE</scope>
    <source>
        <strain evidence="1">18CBH55</strain>
    </source>
</reference>
<evidence type="ECO:0000313" key="1">
    <source>
        <dbReference type="EMBL" id="GLG90418.1"/>
    </source>
</evidence>
<proteinExistence type="predicted"/>
<dbReference type="AlphaFoldDB" id="A0A9W6CI89"/>
<accession>A0A9W6CI89</accession>
<sequence length="126" mass="14068">MKHWTQKELIEHGYKIENAQITNVSLNMADHGCLCLDLTIEWGGSGCVYGGYVLGKGYVGADDEFFSGSEKGCEAIMRIMDTVGESELLNMKGKYIRVAHEGWGSSVKIIGNIVKDKWFDYGTFFK</sequence>
<comment type="caution">
    <text evidence="1">The sequence shown here is derived from an EMBL/GenBank/DDBJ whole genome shotgun (WGS) entry which is preliminary data.</text>
</comment>
<reference evidence="1" key="3">
    <citation type="journal article" date="2023" name="Int. J. Syst. Evol. Microbiol.">
        <title>Sellimonas catena sp. nov., isolated from human faeces.</title>
        <authorList>
            <person name="Hisatomi A."/>
            <person name="Ohkuma M."/>
            <person name="Sakamoto M."/>
        </authorList>
    </citation>
    <scope>NUCLEOTIDE SEQUENCE</scope>
    <source>
        <strain evidence="1">18CBH55</strain>
    </source>
</reference>
<dbReference type="RefSeq" id="WP_281845272.1">
    <property type="nucleotide sequence ID" value="NZ_BSCH01000011.1"/>
</dbReference>
<gene>
    <name evidence="1" type="ORF">Selli2_18450</name>
</gene>
<name>A0A9W6CI89_9FIRM</name>
<protein>
    <submittedName>
        <fullName evidence="1">Uncharacterized protein</fullName>
    </submittedName>
</protein>